<dbReference type="EMBL" id="GBXM01061860">
    <property type="protein sequence ID" value="JAH46717.1"/>
    <property type="molecule type" value="Transcribed_RNA"/>
</dbReference>
<name>A0A0E9SZL5_ANGAN</name>
<protein>
    <submittedName>
        <fullName evidence="1">Uncharacterized protein</fullName>
    </submittedName>
</protein>
<organism evidence="1">
    <name type="scientific">Anguilla anguilla</name>
    <name type="common">European freshwater eel</name>
    <name type="synonym">Muraena anguilla</name>
    <dbReference type="NCBI Taxonomy" id="7936"/>
    <lineage>
        <taxon>Eukaryota</taxon>
        <taxon>Metazoa</taxon>
        <taxon>Chordata</taxon>
        <taxon>Craniata</taxon>
        <taxon>Vertebrata</taxon>
        <taxon>Euteleostomi</taxon>
        <taxon>Actinopterygii</taxon>
        <taxon>Neopterygii</taxon>
        <taxon>Teleostei</taxon>
        <taxon>Anguilliformes</taxon>
        <taxon>Anguillidae</taxon>
        <taxon>Anguilla</taxon>
    </lineage>
</organism>
<accession>A0A0E9SZL5</accession>
<sequence>MKFRRNLVEEFATVPVPLSVWTRCSQRVRLPGLNFLWLHKRVKGGLKQKPSPI</sequence>
<evidence type="ECO:0000313" key="1">
    <source>
        <dbReference type="EMBL" id="JAH46717.1"/>
    </source>
</evidence>
<reference evidence="1" key="2">
    <citation type="journal article" date="2015" name="Fish Shellfish Immunol.">
        <title>Early steps in the European eel (Anguilla anguilla)-Vibrio vulnificus interaction in the gills: Role of the RtxA13 toxin.</title>
        <authorList>
            <person name="Callol A."/>
            <person name="Pajuelo D."/>
            <person name="Ebbesson L."/>
            <person name="Teles M."/>
            <person name="MacKenzie S."/>
            <person name="Amaro C."/>
        </authorList>
    </citation>
    <scope>NUCLEOTIDE SEQUENCE</scope>
</reference>
<reference evidence="1" key="1">
    <citation type="submission" date="2014-11" db="EMBL/GenBank/DDBJ databases">
        <authorList>
            <person name="Amaro Gonzalez C."/>
        </authorList>
    </citation>
    <scope>NUCLEOTIDE SEQUENCE</scope>
</reference>
<proteinExistence type="predicted"/>
<dbReference type="AlphaFoldDB" id="A0A0E9SZL5"/>